<evidence type="ECO:0000313" key="2">
    <source>
        <dbReference type="Proteomes" id="UP001157006"/>
    </source>
</evidence>
<evidence type="ECO:0000313" key="1">
    <source>
        <dbReference type="EMBL" id="CAI8594989.1"/>
    </source>
</evidence>
<gene>
    <name evidence="1" type="ORF">VFH_I169240</name>
</gene>
<sequence length="277" mass="32031">MREDIDFPVEIDSHVLADVDYRDFTTPRMLLFRCQGKYLSWCREHGFQFLYSLGAKSYSLGLSIVLLLMPSSKALGLNDYAFPLALERRESSVNASSAPRNCLRSKLDYGEFFFQHLPLLAIPLTPAKLAIGLRLRDGSLIVACRNDCTGTSAKGQALDLPCRHYLRIIFPWPHVYWYTEMEQSRITTGFHSYLILLPNHIYFSTSACSDNITCGSARTLERRISKPFFMSMSQPSRFKEQRSLECRLRSLCRSKRRKRVVIGFDWRQIPDSSFREK</sequence>
<protein>
    <recommendedName>
        <fullName evidence="3">SWIM-type domain-containing protein</fullName>
    </recommendedName>
</protein>
<proteinExistence type="predicted"/>
<reference evidence="1 2" key="1">
    <citation type="submission" date="2023-01" db="EMBL/GenBank/DDBJ databases">
        <authorList>
            <person name="Kreplak J."/>
        </authorList>
    </citation>
    <scope>NUCLEOTIDE SEQUENCE [LARGE SCALE GENOMIC DNA]</scope>
</reference>
<dbReference type="EMBL" id="OX451735">
    <property type="protein sequence ID" value="CAI8594989.1"/>
    <property type="molecule type" value="Genomic_DNA"/>
</dbReference>
<evidence type="ECO:0008006" key="3">
    <source>
        <dbReference type="Google" id="ProtNLM"/>
    </source>
</evidence>
<dbReference type="Proteomes" id="UP001157006">
    <property type="component" value="Chromosome 1S"/>
</dbReference>
<accession>A0AAV0Z9U6</accession>
<name>A0AAV0Z9U6_VICFA</name>
<keyword evidence="2" id="KW-1185">Reference proteome</keyword>
<dbReference type="AlphaFoldDB" id="A0AAV0Z9U6"/>
<organism evidence="1 2">
    <name type="scientific">Vicia faba</name>
    <name type="common">Broad bean</name>
    <name type="synonym">Faba vulgaris</name>
    <dbReference type="NCBI Taxonomy" id="3906"/>
    <lineage>
        <taxon>Eukaryota</taxon>
        <taxon>Viridiplantae</taxon>
        <taxon>Streptophyta</taxon>
        <taxon>Embryophyta</taxon>
        <taxon>Tracheophyta</taxon>
        <taxon>Spermatophyta</taxon>
        <taxon>Magnoliopsida</taxon>
        <taxon>eudicotyledons</taxon>
        <taxon>Gunneridae</taxon>
        <taxon>Pentapetalae</taxon>
        <taxon>rosids</taxon>
        <taxon>fabids</taxon>
        <taxon>Fabales</taxon>
        <taxon>Fabaceae</taxon>
        <taxon>Papilionoideae</taxon>
        <taxon>50 kb inversion clade</taxon>
        <taxon>NPAAA clade</taxon>
        <taxon>Hologalegina</taxon>
        <taxon>IRL clade</taxon>
        <taxon>Fabeae</taxon>
        <taxon>Vicia</taxon>
    </lineage>
</organism>